<dbReference type="KEGG" id="cma:Cmaq_1412"/>
<dbReference type="GO" id="GO:1902600">
    <property type="term" value="P:proton transmembrane transport"/>
    <property type="evidence" value="ECO:0007669"/>
    <property type="project" value="InterPro"/>
</dbReference>
<name>A8M918_CALMQ</name>
<dbReference type="PANTHER" id="PTHR43562:SF3">
    <property type="entry name" value="SODIUM ION_PROTON EXCHANGER (EUROFUNG)"/>
    <property type="match status" value="1"/>
</dbReference>
<dbReference type="OrthoDB" id="12029at2157"/>
<sequence>MAVGSIYLTLLEFAILVTTAESLSLILAKYKYPSIVAELLTGIALSPYALGGLLNALLHVDLFSINNYVVFLSEFSVILLLFASGLGHGLSSLKQGGFPGLMAAVAGAILPFMTVYWYCTSVGFSQVAASLIALSTAPTSLAVVANIIEREGLHELPSTKVLVAAASVDDVVALILLSTLPTSPSTDSVAGFTLRIVKIAVLWVIFLTASILLIPRLLNRINEYLVVYASLIVLFGLVVSMVASGFSAVIASFIAGVAVAESRESGRVRASIDALLAIFGSIFFITIGLQMNFKTITNLTTILQSLIVSAIAIIAKVIGVYPFAYIKLRNTSASLTASLGMVPRGEMGLVIASIGLSSSLLNPSEYGLILIMVLATTIIGSILYRRSIRLNIEGN</sequence>
<evidence type="ECO:0000256" key="7">
    <source>
        <dbReference type="ARBA" id="ARBA00023065"/>
    </source>
</evidence>
<dbReference type="Pfam" id="PF00999">
    <property type="entry name" value="Na_H_Exchanger"/>
    <property type="match status" value="1"/>
</dbReference>
<feature type="transmembrane region" description="Helical" evidence="10">
    <location>
        <begin position="305"/>
        <end position="326"/>
    </location>
</feature>
<comment type="subcellular location">
    <subcellularLocation>
        <location evidence="1">Membrane</location>
        <topology evidence="1">Multi-pass membrane protein</topology>
    </subcellularLocation>
</comment>
<evidence type="ECO:0000313" key="13">
    <source>
        <dbReference type="Proteomes" id="UP000001137"/>
    </source>
</evidence>
<evidence type="ECO:0000256" key="3">
    <source>
        <dbReference type="ARBA" id="ARBA00022449"/>
    </source>
</evidence>
<dbReference type="Proteomes" id="UP000001137">
    <property type="component" value="Chromosome"/>
</dbReference>
<evidence type="ECO:0000256" key="1">
    <source>
        <dbReference type="ARBA" id="ARBA00004141"/>
    </source>
</evidence>
<feature type="transmembrane region" description="Helical" evidence="10">
    <location>
        <begin position="6"/>
        <end position="27"/>
    </location>
</feature>
<protein>
    <submittedName>
        <fullName evidence="12">Sodium/hydrogen exchanger</fullName>
    </submittedName>
</protein>
<keyword evidence="8 10" id="KW-0472">Membrane</keyword>
<keyword evidence="3" id="KW-0050">Antiport</keyword>
<keyword evidence="6" id="KW-0915">Sodium</keyword>
<dbReference type="EMBL" id="CP000852">
    <property type="protein sequence ID" value="ABW02237.1"/>
    <property type="molecule type" value="Genomic_DNA"/>
</dbReference>
<keyword evidence="2" id="KW-0813">Transport</keyword>
<dbReference type="GO" id="GO:0016020">
    <property type="term" value="C:membrane"/>
    <property type="evidence" value="ECO:0007669"/>
    <property type="project" value="UniProtKB-SubCell"/>
</dbReference>
<dbReference type="GO" id="GO:0015297">
    <property type="term" value="F:antiporter activity"/>
    <property type="evidence" value="ECO:0007669"/>
    <property type="project" value="UniProtKB-KW"/>
</dbReference>
<feature type="transmembrane region" description="Helical" evidence="10">
    <location>
        <begin position="226"/>
        <end position="254"/>
    </location>
</feature>
<evidence type="ECO:0000256" key="2">
    <source>
        <dbReference type="ARBA" id="ARBA00022448"/>
    </source>
</evidence>
<feature type="domain" description="Cation/H+ exchanger transmembrane" evidence="11">
    <location>
        <begin position="25"/>
        <end position="382"/>
    </location>
</feature>
<feature type="transmembrane region" description="Helical" evidence="10">
    <location>
        <begin position="124"/>
        <end position="148"/>
    </location>
</feature>
<accession>A8M918</accession>
<dbReference type="InterPro" id="IPR038770">
    <property type="entry name" value="Na+/solute_symporter_sf"/>
</dbReference>
<dbReference type="InterPro" id="IPR006153">
    <property type="entry name" value="Cation/H_exchanger_TM"/>
</dbReference>
<evidence type="ECO:0000256" key="6">
    <source>
        <dbReference type="ARBA" id="ARBA00023053"/>
    </source>
</evidence>
<dbReference type="GeneID" id="5709308"/>
<keyword evidence="13" id="KW-1185">Reference proteome</keyword>
<keyword evidence="9" id="KW-0739">Sodium transport</keyword>
<keyword evidence="4 10" id="KW-0812">Transmembrane</keyword>
<feature type="transmembrane region" description="Helical" evidence="10">
    <location>
        <begin position="366"/>
        <end position="384"/>
    </location>
</feature>
<keyword evidence="5 10" id="KW-1133">Transmembrane helix</keyword>
<dbReference type="PANTHER" id="PTHR43562">
    <property type="entry name" value="NAPA-TYPE SODIUM/HYDROGEN ANTIPORTER"/>
    <property type="match status" value="1"/>
</dbReference>
<evidence type="ECO:0000256" key="10">
    <source>
        <dbReference type="SAM" id="Phobius"/>
    </source>
</evidence>
<organism evidence="12 13">
    <name type="scientific">Caldivirga maquilingensis (strain ATCC 700844 / DSM 13496 / JCM 10307 / IC-167)</name>
    <dbReference type="NCBI Taxonomy" id="397948"/>
    <lineage>
        <taxon>Archaea</taxon>
        <taxon>Thermoproteota</taxon>
        <taxon>Thermoprotei</taxon>
        <taxon>Thermoproteales</taxon>
        <taxon>Thermoproteaceae</taxon>
        <taxon>Caldivirga</taxon>
    </lineage>
</organism>
<feature type="transmembrane region" description="Helical" evidence="10">
    <location>
        <begin position="98"/>
        <end position="118"/>
    </location>
</feature>
<evidence type="ECO:0000256" key="9">
    <source>
        <dbReference type="ARBA" id="ARBA00023201"/>
    </source>
</evidence>
<evidence type="ECO:0000259" key="11">
    <source>
        <dbReference type="Pfam" id="PF00999"/>
    </source>
</evidence>
<evidence type="ECO:0000256" key="4">
    <source>
        <dbReference type="ARBA" id="ARBA00022692"/>
    </source>
</evidence>
<proteinExistence type="predicted"/>
<feature type="transmembrane region" description="Helical" evidence="10">
    <location>
        <begin position="192"/>
        <end position="214"/>
    </location>
</feature>
<dbReference type="AlphaFoldDB" id="A8M918"/>
<evidence type="ECO:0000256" key="8">
    <source>
        <dbReference type="ARBA" id="ARBA00023136"/>
    </source>
</evidence>
<dbReference type="HOGENOM" id="CLU_005126_7_1_2"/>
<reference evidence="12 13" key="1">
    <citation type="submission" date="2007-10" db="EMBL/GenBank/DDBJ databases">
        <title>Complete sequence of Caldivirga maquilingensis IC-167.</title>
        <authorList>
            <consortium name="US DOE Joint Genome Institute"/>
            <person name="Copeland A."/>
            <person name="Lucas S."/>
            <person name="Lapidus A."/>
            <person name="Barry K."/>
            <person name="Glavina del Rio T."/>
            <person name="Dalin E."/>
            <person name="Tice H."/>
            <person name="Pitluck S."/>
            <person name="Saunders E."/>
            <person name="Brettin T."/>
            <person name="Bruce D."/>
            <person name="Detter J.C."/>
            <person name="Han C."/>
            <person name="Schmutz J."/>
            <person name="Larimer F."/>
            <person name="Land M."/>
            <person name="Hauser L."/>
            <person name="Kyrpides N."/>
            <person name="Ivanova N."/>
            <person name="Biddle J.F."/>
            <person name="Zhang Z."/>
            <person name="Fitz-Gibbon S.T."/>
            <person name="Lowe T.M."/>
            <person name="Saltikov C."/>
            <person name="House C.H."/>
            <person name="Richardson P."/>
        </authorList>
    </citation>
    <scope>NUCLEOTIDE SEQUENCE [LARGE SCALE GENOMIC DNA]</scope>
    <source>
        <strain evidence="13">ATCC 700844 / DSM 13496 / JCM 10307 / IC-167</strain>
    </source>
</reference>
<dbReference type="RefSeq" id="WP_012186456.1">
    <property type="nucleotide sequence ID" value="NC_009954.1"/>
</dbReference>
<dbReference type="GO" id="GO:0006814">
    <property type="term" value="P:sodium ion transport"/>
    <property type="evidence" value="ECO:0007669"/>
    <property type="project" value="UniProtKB-KW"/>
</dbReference>
<dbReference type="Gene3D" id="1.20.1530.20">
    <property type="match status" value="1"/>
</dbReference>
<dbReference type="eggNOG" id="arCOG01953">
    <property type="taxonomic scope" value="Archaea"/>
</dbReference>
<feature type="transmembrane region" description="Helical" evidence="10">
    <location>
        <begin position="65"/>
        <end position="86"/>
    </location>
</feature>
<dbReference type="STRING" id="397948.Cmaq_1412"/>
<evidence type="ECO:0000256" key="5">
    <source>
        <dbReference type="ARBA" id="ARBA00022989"/>
    </source>
</evidence>
<gene>
    <name evidence="12" type="ordered locus">Cmaq_1412</name>
</gene>
<keyword evidence="7" id="KW-0406">Ion transport</keyword>
<evidence type="ECO:0000313" key="12">
    <source>
        <dbReference type="EMBL" id="ABW02237.1"/>
    </source>
</evidence>
<feature type="transmembrane region" description="Helical" evidence="10">
    <location>
        <begin position="274"/>
        <end position="293"/>
    </location>
</feature>
<feature type="transmembrane region" description="Helical" evidence="10">
    <location>
        <begin position="39"/>
        <end position="59"/>
    </location>
</feature>